<dbReference type="Gene3D" id="1.10.10.60">
    <property type="entry name" value="Homeodomain-like"/>
    <property type="match status" value="1"/>
</dbReference>
<dbReference type="EMBL" id="CM010724">
    <property type="protein sequence ID" value="RZC81570.1"/>
    <property type="molecule type" value="Genomic_DNA"/>
</dbReference>
<evidence type="ECO:0000256" key="4">
    <source>
        <dbReference type="ARBA" id="ARBA00023125"/>
    </source>
</evidence>
<dbReference type="Pfam" id="PF07526">
    <property type="entry name" value="POX"/>
    <property type="match status" value="1"/>
</dbReference>
<feature type="region of interest" description="Disordered" evidence="9">
    <location>
        <begin position="284"/>
        <end position="329"/>
    </location>
</feature>
<dbReference type="InterPro" id="IPR009057">
    <property type="entry name" value="Homeodomain-like_sf"/>
</dbReference>
<sequence>MSNISSLVQTDTMDFNSLSQMMDRYSSVSALQGEPTNNFRIDNLGAISDPNIPLSRNTIGISNRNPPEQIFRGTALTDASYATSNNGHEILNGVSISSSSRMDSGDLSSVVSNNRGIGTSQVPCNAYMNFGHNVVQSDAEFLAQEKDLSWSHQLDSRWGFDNPSIGNSHTREWNSLETSNSGVDQHPYNYHMPSNDGNRATFEPSIVDVSNIPNWSSEMNCLGSSREIGCSDQTCRFEEPSVDVCTQRPVSGTQESSSGSDYLQVLQQILADVASFSLGGFENGKASSERSNMGAKTSGSSNCRAEKGKKGMFTRGPNPNEFPYPPVESSCRDQPIVTLERREVESRKDKLLNLLQLVDRKYNECMDEIHTVISAFRAATELDAQIYTRFTLHTVSSAYKNLRHRIANQILINQDCLGRQSVKEDPSLESSFIQNQWALQQLKRKGHHLWRPQRGLPEKSVSVLRAWMFQNFLHPYPNDAEKHLLSIRSGLARSQVSNWFINARVRLWKPMIEAMHGEINSRKICSIEDEINSDDQSWSNISH</sequence>
<evidence type="ECO:0000256" key="6">
    <source>
        <dbReference type="ARBA" id="ARBA00023163"/>
    </source>
</evidence>
<keyword evidence="4 8" id="KW-0238">DNA-binding</keyword>
<dbReference type="InterPro" id="IPR006563">
    <property type="entry name" value="POX_dom"/>
</dbReference>
<feature type="DNA-binding region" description="Homeobox" evidence="8">
    <location>
        <begin position="449"/>
        <end position="511"/>
    </location>
</feature>
<dbReference type="GO" id="GO:0006355">
    <property type="term" value="P:regulation of DNA-templated transcription"/>
    <property type="evidence" value="ECO:0007669"/>
    <property type="project" value="InterPro"/>
</dbReference>
<dbReference type="SUPFAM" id="SSF46689">
    <property type="entry name" value="Homeodomain-like"/>
    <property type="match status" value="1"/>
</dbReference>
<evidence type="ECO:0000256" key="3">
    <source>
        <dbReference type="ARBA" id="ARBA00023015"/>
    </source>
</evidence>
<dbReference type="SMART" id="SM00389">
    <property type="entry name" value="HOX"/>
    <property type="match status" value="1"/>
</dbReference>
<dbReference type="GO" id="GO:0005634">
    <property type="term" value="C:nucleus"/>
    <property type="evidence" value="ECO:0007669"/>
    <property type="project" value="UniProtKB-SubCell"/>
</dbReference>
<dbReference type="Proteomes" id="UP000316621">
    <property type="component" value="Chromosome 10"/>
</dbReference>
<dbReference type="SMART" id="SM00574">
    <property type="entry name" value="POX"/>
    <property type="match status" value="1"/>
</dbReference>
<evidence type="ECO:0000256" key="2">
    <source>
        <dbReference type="ARBA" id="ARBA00006454"/>
    </source>
</evidence>
<dbReference type="InterPro" id="IPR001356">
    <property type="entry name" value="HD"/>
</dbReference>
<dbReference type="Pfam" id="PF05920">
    <property type="entry name" value="Homeobox_KN"/>
    <property type="match status" value="1"/>
</dbReference>
<dbReference type="STRING" id="3469.A0A4Y7LA91"/>
<dbReference type="PANTHER" id="PTHR11850">
    <property type="entry name" value="HOMEOBOX PROTEIN TRANSCRIPTION FACTORS"/>
    <property type="match status" value="1"/>
</dbReference>
<dbReference type="AlphaFoldDB" id="A0A4Y7LA91"/>
<accession>A0A4Y7LA91</accession>
<comment type="subcellular location">
    <subcellularLocation>
        <location evidence="1 8">Nucleus</location>
    </subcellularLocation>
</comment>
<evidence type="ECO:0000313" key="12">
    <source>
        <dbReference type="Proteomes" id="UP000316621"/>
    </source>
</evidence>
<dbReference type="GO" id="GO:0003677">
    <property type="term" value="F:DNA binding"/>
    <property type="evidence" value="ECO:0007669"/>
    <property type="project" value="UniProtKB-UniRule"/>
</dbReference>
<proteinExistence type="inferred from homology"/>
<keyword evidence="7 8" id="KW-0539">Nucleus</keyword>
<gene>
    <name evidence="11" type="ORF">C5167_044134</name>
</gene>
<feature type="domain" description="Homeobox" evidence="10">
    <location>
        <begin position="447"/>
        <end position="510"/>
    </location>
</feature>
<feature type="compositionally biased region" description="Polar residues" evidence="9">
    <location>
        <begin position="285"/>
        <end position="303"/>
    </location>
</feature>
<dbReference type="Gramene" id="RZC81570">
    <property type="protein sequence ID" value="RZC81570"/>
    <property type="gene ID" value="C5167_044134"/>
</dbReference>
<dbReference type="OMA" id="NSHTREW"/>
<keyword evidence="6" id="KW-0804">Transcription</keyword>
<reference evidence="11 12" key="1">
    <citation type="journal article" date="2018" name="Science">
        <title>The opium poppy genome and morphinan production.</title>
        <authorList>
            <person name="Guo L."/>
            <person name="Winzer T."/>
            <person name="Yang X."/>
            <person name="Li Y."/>
            <person name="Ning Z."/>
            <person name="He Z."/>
            <person name="Teodor R."/>
            <person name="Lu Y."/>
            <person name="Bowser T.A."/>
            <person name="Graham I.A."/>
            <person name="Ye K."/>
        </authorList>
    </citation>
    <scope>NUCLEOTIDE SEQUENCE [LARGE SCALE GENOMIC DNA]</scope>
    <source>
        <strain evidence="12">cv. HN1</strain>
        <tissue evidence="11">Leaves</tissue>
    </source>
</reference>
<protein>
    <recommendedName>
        <fullName evidence="10">Homeobox domain-containing protein</fullName>
    </recommendedName>
</protein>
<evidence type="ECO:0000313" key="11">
    <source>
        <dbReference type="EMBL" id="RZC81570.1"/>
    </source>
</evidence>
<evidence type="ECO:0000259" key="10">
    <source>
        <dbReference type="PROSITE" id="PS50071"/>
    </source>
</evidence>
<evidence type="ECO:0000256" key="5">
    <source>
        <dbReference type="ARBA" id="ARBA00023155"/>
    </source>
</evidence>
<keyword evidence="3" id="KW-0805">Transcription regulation</keyword>
<dbReference type="InterPro" id="IPR050224">
    <property type="entry name" value="TALE_homeobox"/>
</dbReference>
<organism evidence="11 12">
    <name type="scientific">Papaver somniferum</name>
    <name type="common">Opium poppy</name>
    <dbReference type="NCBI Taxonomy" id="3469"/>
    <lineage>
        <taxon>Eukaryota</taxon>
        <taxon>Viridiplantae</taxon>
        <taxon>Streptophyta</taxon>
        <taxon>Embryophyta</taxon>
        <taxon>Tracheophyta</taxon>
        <taxon>Spermatophyta</taxon>
        <taxon>Magnoliopsida</taxon>
        <taxon>Ranunculales</taxon>
        <taxon>Papaveraceae</taxon>
        <taxon>Papaveroideae</taxon>
        <taxon>Papaver</taxon>
    </lineage>
</organism>
<name>A0A4Y7LA91_PAPSO</name>
<comment type="similarity">
    <text evidence="2">Belongs to the TALE/BELL homeobox family.</text>
</comment>
<keyword evidence="12" id="KW-1185">Reference proteome</keyword>
<dbReference type="CDD" id="cd00086">
    <property type="entry name" value="homeodomain"/>
    <property type="match status" value="1"/>
</dbReference>
<keyword evidence="5 8" id="KW-0371">Homeobox</keyword>
<evidence type="ECO:0000256" key="9">
    <source>
        <dbReference type="SAM" id="MobiDB-lite"/>
    </source>
</evidence>
<dbReference type="PROSITE" id="PS50071">
    <property type="entry name" value="HOMEOBOX_2"/>
    <property type="match status" value="1"/>
</dbReference>
<evidence type="ECO:0000256" key="8">
    <source>
        <dbReference type="PROSITE-ProRule" id="PRU00108"/>
    </source>
</evidence>
<evidence type="ECO:0000256" key="7">
    <source>
        <dbReference type="ARBA" id="ARBA00023242"/>
    </source>
</evidence>
<dbReference type="InterPro" id="IPR008422">
    <property type="entry name" value="KN_HD"/>
</dbReference>
<evidence type="ECO:0000256" key="1">
    <source>
        <dbReference type="ARBA" id="ARBA00004123"/>
    </source>
</evidence>